<dbReference type="RefSeq" id="WP_068886169.1">
    <property type="nucleotide sequence ID" value="NZ_CBCRUU010000023.1"/>
</dbReference>
<sequence>MAGRPKKQISSDEINALFSDLSLLKESYFLRKKEAECLDMLSTNDFNNLDETQLELIKKTSYLVSRTIKNLDLLQEILDKSNHNSTEKTIIQLSQQREIDSFFSMLDLLDAQRKKIDVKFAENKIKQRIATQAKEKSPRKIADQKKYFIGDLCLKWMKSTYQNLNDDQVLDTLKTMIENEKLGSSARQIWTESKNENNLDWMNNKIAETQVVQEEIKKAKLDPRNPFKN</sequence>
<evidence type="ECO:0000313" key="1">
    <source>
        <dbReference type="EMBL" id="ODA13882.1"/>
    </source>
</evidence>
<evidence type="ECO:0000313" key="2">
    <source>
        <dbReference type="Proteomes" id="UP000186553"/>
    </source>
</evidence>
<keyword evidence="2" id="KW-1185">Reference proteome</keyword>
<proteinExistence type="predicted"/>
<dbReference type="EMBL" id="MBDL01000007">
    <property type="protein sequence ID" value="ODA13882.1"/>
    <property type="molecule type" value="Genomic_DNA"/>
</dbReference>
<comment type="caution">
    <text evidence="1">The sequence shown here is derived from an EMBL/GenBank/DDBJ whole genome shotgun (WGS) entry which is preliminary data.</text>
</comment>
<name>A0A1C3CYH0_9GAMM</name>
<gene>
    <name evidence="1" type="ORF">BBP83_14840</name>
</gene>
<protein>
    <submittedName>
        <fullName evidence="1">Uncharacterized protein</fullName>
    </submittedName>
</protein>
<dbReference type="AlphaFoldDB" id="A0A1C3CYH0"/>
<organism evidence="1 2">
    <name type="scientific">Acinetobacter celticus</name>
    <dbReference type="NCBI Taxonomy" id="1891224"/>
    <lineage>
        <taxon>Bacteria</taxon>
        <taxon>Pseudomonadati</taxon>
        <taxon>Pseudomonadota</taxon>
        <taxon>Gammaproteobacteria</taxon>
        <taxon>Moraxellales</taxon>
        <taxon>Moraxellaceae</taxon>
        <taxon>Acinetobacter</taxon>
    </lineage>
</organism>
<dbReference type="Proteomes" id="UP000186553">
    <property type="component" value="Unassembled WGS sequence"/>
</dbReference>
<reference evidence="1 2" key="1">
    <citation type="submission" date="2016-07" db="EMBL/GenBank/DDBJ databases">
        <title>Acinetobacter sp. ANC 4603.</title>
        <authorList>
            <person name="Radolfova-Krizova L."/>
            <person name="Nemec A."/>
        </authorList>
    </citation>
    <scope>NUCLEOTIDE SEQUENCE [LARGE SCALE GENOMIC DNA]</scope>
    <source>
        <strain evidence="1 2">ANC 4603</strain>
    </source>
</reference>
<accession>A0A1C3CYH0</accession>